<gene>
    <name evidence="10" type="ORF">DPM19_13930</name>
</gene>
<dbReference type="SMART" id="SM00729">
    <property type="entry name" value="Elp3"/>
    <property type="match status" value="1"/>
</dbReference>
<evidence type="ECO:0000256" key="4">
    <source>
        <dbReference type="ARBA" id="ARBA00022691"/>
    </source>
</evidence>
<organism evidence="10 11">
    <name type="scientific">Actinomadura craniellae</name>
    <dbReference type="NCBI Taxonomy" id="2231787"/>
    <lineage>
        <taxon>Bacteria</taxon>
        <taxon>Bacillati</taxon>
        <taxon>Actinomycetota</taxon>
        <taxon>Actinomycetes</taxon>
        <taxon>Streptosporangiales</taxon>
        <taxon>Thermomonosporaceae</taxon>
        <taxon>Actinomadura</taxon>
    </lineage>
</organism>
<keyword evidence="3" id="KW-0808">Transferase</keyword>
<name>A0A365H6W7_9ACTN</name>
<dbReference type="SUPFAM" id="SSF102114">
    <property type="entry name" value="Radical SAM enzymes"/>
    <property type="match status" value="1"/>
</dbReference>
<comment type="caution">
    <text evidence="10">The sequence shown here is derived from an EMBL/GenBank/DDBJ whole genome shotgun (WGS) entry which is preliminary data.</text>
</comment>
<evidence type="ECO:0000259" key="8">
    <source>
        <dbReference type="PROSITE" id="PS51332"/>
    </source>
</evidence>
<evidence type="ECO:0000313" key="11">
    <source>
        <dbReference type="Proteomes" id="UP000251891"/>
    </source>
</evidence>
<keyword evidence="11" id="KW-1185">Reference proteome</keyword>
<evidence type="ECO:0000256" key="1">
    <source>
        <dbReference type="ARBA" id="ARBA00001966"/>
    </source>
</evidence>
<dbReference type="InterPro" id="IPR007197">
    <property type="entry name" value="rSAM"/>
</dbReference>
<dbReference type="InterPro" id="IPR023404">
    <property type="entry name" value="rSAM_horseshoe"/>
</dbReference>
<dbReference type="InterPro" id="IPR051198">
    <property type="entry name" value="BchE-like"/>
</dbReference>
<evidence type="ECO:0000256" key="6">
    <source>
        <dbReference type="ARBA" id="ARBA00023004"/>
    </source>
</evidence>
<dbReference type="CDD" id="cd01335">
    <property type="entry name" value="Radical_SAM"/>
    <property type="match status" value="1"/>
</dbReference>
<comment type="cofactor">
    <cofactor evidence="1">
        <name>[4Fe-4S] cluster</name>
        <dbReference type="ChEBI" id="CHEBI:49883"/>
    </cofactor>
</comment>
<dbReference type="SFLD" id="SFLDG01123">
    <property type="entry name" value="methyltransferase_(Class_B)"/>
    <property type="match status" value="1"/>
</dbReference>
<dbReference type="InterPro" id="IPR034466">
    <property type="entry name" value="Methyltransferase_Class_B"/>
</dbReference>
<evidence type="ECO:0000256" key="2">
    <source>
        <dbReference type="ARBA" id="ARBA00022603"/>
    </source>
</evidence>
<dbReference type="GO" id="GO:0031419">
    <property type="term" value="F:cobalamin binding"/>
    <property type="evidence" value="ECO:0007669"/>
    <property type="project" value="InterPro"/>
</dbReference>
<proteinExistence type="predicted"/>
<keyword evidence="2" id="KW-0489">Methyltransferase</keyword>
<evidence type="ECO:0000256" key="7">
    <source>
        <dbReference type="ARBA" id="ARBA00023014"/>
    </source>
</evidence>
<dbReference type="Pfam" id="PF02310">
    <property type="entry name" value="B12-binding"/>
    <property type="match status" value="1"/>
</dbReference>
<dbReference type="GO" id="GO:0046872">
    <property type="term" value="F:metal ion binding"/>
    <property type="evidence" value="ECO:0007669"/>
    <property type="project" value="UniProtKB-KW"/>
</dbReference>
<dbReference type="PROSITE" id="PS51332">
    <property type="entry name" value="B12_BINDING"/>
    <property type="match status" value="1"/>
</dbReference>
<accession>A0A365H6W7</accession>
<keyword evidence="6" id="KW-0408">Iron</keyword>
<keyword evidence="4" id="KW-0949">S-adenosyl-L-methionine</keyword>
<dbReference type="Pfam" id="PF04055">
    <property type="entry name" value="Radical_SAM"/>
    <property type="match status" value="1"/>
</dbReference>
<keyword evidence="7" id="KW-0411">Iron-sulfur</keyword>
<dbReference type="AlphaFoldDB" id="A0A365H6W7"/>
<feature type="domain" description="Radical SAM core" evidence="9">
    <location>
        <begin position="210"/>
        <end position="441"/>
    </location>
</feature>
<protein>
    <submittedName>
        <fullName evidence="10">Radical SAM protein</fullName>
    </submittedName>
</protein>
<evidence type="ECO:0000256" key="3">
    <source>
        <dbReference type="ARBA" id="ARBA00022679"/>
    </source>
</evidence>
<dbReference type="Gene3D" id="3.40.50.280">
    <property type="entry name" value="Cobalamin-binding domain"/>
    <property type="match status" value="1"/>
</dbReference>
<dbReference type="GO" id="GO:0003824">
    <property type="term" value="F:catalytic activity"/>
    <property type="evidence" value="ECO:0007669"/>
    <property type="project" value="InterPro"/>
</dbReference>
<dbReference type="Proteomes" id="UP000251891">
    <property type="component" value="Unassembled WGS sequence"/>
</dbReference>
<dbReference type="EMBL" id="QLYX01000005">
    <property type="protein sequence ID" value="RAY14821.1"/>
    <property type="molecule type" value="Genomic_DNA"/>
</dbReference>
<sequence length="464" mass="51951">MHIVFVHAPVPHRMVPGRGEYWKAFDDRYMKAHPGFRPLRKTLWELPHWILWLAGVLENAGYSSLQALELYTLCPVLNGVDEDLAARAIRDAPGDVYLLSPMAVNLPQALRIAQLIKSEHPRAVVVFGGVAATPLDEEVASSPHVDYVLRGRAEIALPLLMDAIASGGETSRIRGVTGTWQGRVRRVEGTYADVPPGRIPFPRVDLFDSSSGQDIRYIRQNYALGCPFTCEFCTIQTIGRSPGYFPPQRVLDEIAAYRTHYGDHHHVYFGDETFTLNLDRTREICSVLAAEGGIEFDAQTRLNCLRNPELPAMLHAGGCRWIEIGLESLNTRSQDLFKQHTDTASLERTLDRLVTAGIGTCTFLIMGLPNESVDDMRRTVDRACSLLARGLLTASYVSVFVPYPGTAMFDRPADYGMRLHHRSYDLFHEDLPPVYDSASARSDEVYEVFLEAVSLFTTEMRNGH</sequence>
<dbReference type="Gene3D" id="3.80.30.20">
    <property type="entry name" value="tm_1862 like domain"/>
    <property type="match status" value="1"/>
</dbReference>
<evidence type="ECO:0000256" key="5">
    <source>
        <dbReference type="ARBA" id="ARBA00022723"/>
    </source>
</evidence>
<dbReference type="PANTHER" id="PTHR43409:SF7">
    <property type="entry name" value="BLL1977 PROTEIN"/>
    <property type="match status" value="1"/>
</dbReference>
<evidence type="ECO:0000313" key="10">
    <source>
        <dbReference type="EMBL" id="RAY14821.1"/>
    </source>
</evidence>
<dbReference type="InterPro" id="IPR006158">
    <property type="entry name" value="Cobalamin-bd"/>
</dbReference>
<reference evidence="10 11" key="1">
    <citation type="submission" date="2018-06" db="EMBL/GenBank/DDBJ databases">
        <title>Actinomadura craniellae sp. nov. isolated from marine sponge Craniella sp.</title>
        <authorList>
            <person name="Li L."/>
            <person name="Xu Q.H."/>
            <person name="Lin H.W."/>
            <person name="Lu Y.H."/>
        </authorList>
    </citation>
    <scope>NUCLEOTIDE SEQUENCE [LARGE SCALE GENOMIC DNA]</scope>
    <source>
        <strain evidence="10 11">LHW63021</strain>
    </source>
</reference>
<keyword evidence="5" id="KW-0479">Metal-binding</keyword>
<dbReference type="PROSITE" id="PS51918">
    <property type="entry name" value="RADICAL_SAM"/>
    <property type="match status" value="1"/>
</dbReference>
<dbReference type="GO" id="GO:0051539">
    <property type="term" value="F:4 iron, 4 sulfur cluster binding"/>
    <property type="evidence" value="ECO:0007669"/>
    <property type="project" value="UniProtKB-KW"/>
</dbReference>
<feature type="domain" description="B12-binding" evidence="8">
    <location>
        <begin position="26"/>
        <end position="171"/>
    </location>
</feature>
<dbReference type="InterPro" id="IPR058240">
    <property type="entry name" value="rSAM_sf"/>
</dbReference>
<evidence type="ECO:0000259" key="9">
    <source>
        <dbReference type="PROSITE" id="PS51918"/>
    </source>
</evidence>
<dbReference type="PANTHER" id="PTHR43409">
    <property type="entry name" value="ANAEROBIC MAGNESIUM-PROTOPORPHYRIN IX MONOMETHYL ESTER CYCLASE-RELATED"/>
    <property type="match status" value="1"/>
</dbReference>
<dbReference type="SFLD" id="SFLDS00029">
    <property type="entry name" value="Radical_SAM"/>
    <property type="match status" value="1"/>
</dbReference>
<dbReference type="SFLD" id="SFLDG01082">
    <property type="entry name" value="B12-binding_domain_containing"/>
    <property type="match status" value="1"/>
</dbReference>
<dbReference type="InterPro" id="IPR006638">
    <property type="entry name" value="Elp3/MiaA/NifB-like_rSAM"/>
</dbReference>